<organism evidence="1 2">
    <name type="scientific">Chryseobacterium glaciei</name>
    <dbReference type="NCBI Taxonomy" id="1685010"/>
    <lineage>
        <taxon>Bacteria</taxon>
        <taxon>Pseudomonadati</taxon>
        <taxon>Bacteroidota</taxon>
        <taxon>Flavobacteriia</taxon>
        <taxon>Flavobacteriales</taxon>
        <taxon>Weeksellaceae</taxon>
        <taxon>Chryseobacterium group</taxon>
        <taxon>Chryseobacterium</taxon>
    </lineage>
</organism>
<proteinExistence type="predicted"/>
<reference evidence="1 2" key="1">
    <citation type="submission" date="2016-04" db="EMBL/GenBank/DDBJ databases">
        <title>Complete Genome Sequence of Chryseobacterium sp. IHBB 10212.</title>
        <authorList>
            <person name="Pal M."/>
            <person name="Swarnkar M.K."/>
            <person name="Kaushal K."/>
            <person name="Chhibber S."/>
            <person name="Singh A.K."/>
            <person name="Gulati A."/>
        </authorList>
    </citation>
    <scope>NUCLEOTIDE SEQUENCE [LARGE SCALE GENOMIC DNA]</scope>
    <source>
        <strain evidence="1 2">IHBB 10212</strain>
    </source>
</reference>
<evidence type="ECO:0000313" key="1">
    <source>
        <dbReference type="EMBL" id="ANF52224.1"/>
    </source>
</evidence>
<dbReference type="RefSeq" id="WP_066757573.1">
    <property type="nucleotide sequence ID" value="NZ_CP015199.1"/>
</dbReference>
<dbReference type="PROSITE" id="PS51257">
    <property type="entry name" value="PROKAR_LIPOPROTEIN"/>
    <property type="match status" value="1"/>
</dbReference>
<sequence>MRNSVFIFKSNNIYYILFACILSCFLSCNEDKNQSQKNNSIIPVVKELEASQAEVFLTYIDSVSKLSEAKFNEAGIRSLNKRFLSKLPLVMHDPTKEENGQNIIVQYYTNEEVNRTTDSEIIFLIPEAITDSLAVADFTDYFGHIKTEKPLIGVTAQPLPIHIRVSSDREIKLTFRNNGNQNLAAVTTIEVLNYR</sequence>
<name>A0A172XZ46_9FLAO</name>
<dbReference type="Proteomes" id="UP000077824">
    <property type="component" value="Chromosome"/>
</dbReference>
<evidence type="ECO:0000313" key="2">
    <source>
        <dbReference type="Proteomes" id="UP000077824"/>
    </source>
</evidence>
<keyword evidence="2" id="KW-1185">Reference proteome</keyword>
<dbReference type="EMBL" id="CP015199">
    <property type="protein sequence ID" value="ANF52224.1"/>
    <property type="molecule type" value="Genomic_DNA"/>
</dbReference>
<dbReference type="AlphaFoldDB" id="A0A172XZ46"/>
<dbReference type="STRING" id="1685010.A0O34_17620"/>
<gene>
    <name evidence="1" type="ORF">A0O34_17620</name>
</gene>
<accession>A0A172XZ46</accession>
<dbReference type="KEGG" id="chh:A0O34_17620"/>
<dbReference type="OrthoDB" id="759358at2"/>
<protein>
    <submittedName>
        <fullName evidence="1">Uncharacterized protein</fullName>
    </submittedName>
</protein>